<keyword evidence="3" id="KW-1185">Reference proteome</keyword>
<dbReference type="HOGENOM" id="CLU_002907_0_1_1"/>
<evidence type="ECO:0000256" key="1">
    <source>
        <dbReference type="SAM" id="MobiDB-lite"/>
    </source>
</evidence>
<evidence type="ECO:0000313" key="2">
    <source>
        <dbReference type="EMBL" id="KIK10888.1"/>
    </source>
</evidence>
<evidence type="ECO:0000313" key="3">
    <source>
        <dbReference type="Proteomes" id="UP000054018"/>
    </source>
</evidence>
<feature type="region of interest" description="Disordered" evidence="1">
    <location>
        <begin position="1063"/>
        <end position="1084"/>
    </location>
</feature>
<accession>A0A0C9YSE0</accession>
<dbReference type="Proteomes" id="UP000054018">
    <property type="component" value="Unassembled WGS sequence"/>
</dbReference>
<dbReference type="OrthoDB" id="3048541at2759"/>
<reference evidence="3" key="2">
    <citation type="submission" date="2015-01" db="EMBL/GenBank/DDBJ databases">
        <title>Evolutionary Origins and Diversification of the Mycorrhizal Mutualists.</title>
        <authorList>
            <consortium name="DOE Joint Genome Institute"/>
            <consortium name="Mycorrhizal Genomics Consortium"/>
            <person name="Kohler A."/>
            <person name="Kuo A."/>
            <person name="Nagy L.G."/>
            <person name="Floudas D."/>
            <person name="Copeland A."/>
            <person name="Barry K.W."/>
            <person name="Cichocki N."/>
            <person name="Veneault-Fourrey C."/>
            <person name="LaButti K."/>
            <person name="Lindquist E.A."/>
            <person name="Lipzen A."/>
            <person name="Lundell T."/>
            <person name="Morin E."/>
            <person name="Murat C."/>
            <person name="Riley R."/>
            <person name="Ohm R."/>
            <person name="Sun H."/>
            <person name="Tunlid A."/>
            <person name="Henrissat B."/>
            <person name="Grigoriev I.V."/>
            <person name="Hibbett D.S."/>
            <person name="Martin F."/>
        </authorList>
    </citation>
    <scope>NUCLEOTIDE SEQUENCE [LARGE SCALE GENOMIC DNA]</scope>
    <source>
        <strain evidence="3">441</strain>
    </source>
</reference>
<feature type="compositionally biased region" description="Polar residues" evidence="1">
    <location>
        <begin position="196"/>
        <end position="215"/>
    </location>
</feature>
<reference evidence="2 3" key="1">
    <citation type="submission" date="2014-04" db="EMBL/GenBank/DDBJ databases">
        <authorList>
            <consortium name="DOE Joint Genome Institute"/>
            <person name="Kuo A."/>
            <person name="Kohler A."/>
            <person name="Costa M.D."/>
            <person name="Nagy L.G."/>
            <person name="Floudas D."/>
            <person name="Copeland A."/>
            <person name="Barry K.W."/>
            <person name="Cichocki N."/>
            <person name="Veneault-Fourrey C."/>
            <person name="LaButti K."/>
            <person name="Lindquist E.A."/>
            <person name="Lipzen A."/>
            <person name="Lundell T."/>
            <person name="Morin E."/>
            <person name="Murat C."/>
            <person name="Sun H."/>
            <person name="Tunlid A."/>
            <person name="Henrissat B."/>
            <person name="Grigoriev I.V."/>
            <person name="Hibbett D.S."/>
            <person name="Martin F."/>
            <person name="Nordberg H.P."/>
            <person name="Cantor M.N."/>
            <person name="Hua S.X."/>
        </authorList>
    </citation>
    <scope>NUCLEOTIDE SEQUENCE [LARGE SCALE GENOMIC DNA]</scope>
    <source>
        <strain evidence="2 3">441</strain>
    </source>
</reference>
<feature type="region of interest" description="Disordered" evidence="1">
    <location>
        <begin position="1536"/>
        <end position="1567"/>
    </location>
</feature>
<feature type="compositionally biased region" description="Polar residues" evidence="1">
    <location>
        <begin position="1063"/>
        <end position="1073"/>
    </location>
</feature>
<feature type="region of interest" description="Disordered" evidence="1">
    <location>
        <begin position="188"/>
        <end position="215"/>
    </location>
</feature>
<organism evidence="2 3">
    <name type="scientific">Pisolithus microcarpus 441</name>
    <dbReference type="NCBI Taxonomy" id="765257"/>
    <lineage>
        <taxon>Eukaryota</taxon>
        <taxon>Fungi</taxon>
        <taxon>Dikarya</taxon>
        <taxon>Basidiomycota</taxon>
        <taxon>Agaricomycotina</taxon>
        <taxon>Agaricomycetes</taxon>
        <taxon>Agaricomycetidae</taxon>
        <taxon>Boletales</taxon>
        <taxon>Sclerodermatineae</taxon>
        <taxon>Pisolithaceae</taxon>
        <taxon>Pisolithus</taxon>
    </lineage>
</organism>
<sequence>MASNTVSDNSSAILDSQITHDSSQPTDLIFNHRALHLPLTSHAGSWSGGEPPTLHLMHGTQEASPFGSFLPGTPRNSRPSLDLVRQRATNSLSQGQIHDLLEMGTSHAFFLLFQHGHLFTFVVGGHHVLECPHCSQSVKTSIPNAVVLRESGHFTALTSHYRRKPCLIAAARKEQRATSTAIDEISSPAITRRHSVTPSPTIRTSSSDGLPSNRQLECHTSWSDTPLPLPVPPTPLLGNSCDSLQLPGSCLGLPFYWLTPPGTNIQMNVPWSRTFVGGPDELPFTINVVDGQVFARSPDCTRITCSNGLACSPCMGLDAKVHDLGETIASYKTRTRRSLLTVYQLQSLIDERNHELNRWKFKSLNDTRRIGRTLETLDMHSALVMALSQSDVPWLRHILQTLHKNGASIRTILRRIEDAIANGYRPHSYNQDELDLALLIYRVGGGNLLSALNQRLCLPTTRTLRPSTVKVTPTIGPISCASIAKNIQTVAIEPRLTAGLTALRGVSLLTDEISLEEAATYHPAENGVGGYCWKHAGNIYPFLDNYESAEQLATKLSAGDVHLGKEMTVVVAHCFTEDKTYPLLAAPSCKEEDHTDWQGLILKLVNKWYESGAHKKVGPLWSFATDGDATRRKAGHEVFMVTKLTSASPLYGILSGLPGLNLYTGPQEMTMDFDYKHIFKRICTALRSSRGILLDNGRLLTSKIFLRYFTWLDDVDEDQANKLLFPDDPQDVPRAIKLIHTIIRLAEIDPAGPPYTKHGEIPDVDAVIDFEAIKMLAQILHHFLEPFTNTALSLSQQVSYISTCSHLLFCQYRLNRASFLPNQLYYDIMTTMKNLIFCIAKQLWLDSSSKFSFLDVGTDQIEVLFALIRMCGGHNSAINYKQGIDRLRSACDISGVYSRNPDLHCGHRRLKLTRTEHVDHINRDMWQGDTVVRNCNLQTSWFDGRAAAISILSTSPLFPEEYDFDTIFSVEGVDLICVFGGGKYPSINQEDEGEDRSILLQVDSGETEAPPHLQVTNTRDEELRTTWAVEADEEPSLSFEDQLENEVDNGLVGEDFAGLSSPSFTDAGTNVTDDPSHPPPPSGKGIRPLDYLLYKGKWVHKASVCRLLLNKDFSAKSHDRLLRVRGFTPVNKLAKNSQPSILSDTNLSFVVGNPFITLIRLNDHTTSLALVRSTNISENGAMRNDVHIKTLQANGSNIKISGNILVLVPSELTPISESPDSEFNMTWIWTGSYLKAASPVPGLAITTQKVVEISTTGSLVELVNPSVVTASTHLTAENMKEINSRDLTWSLDNEALKMAVELIWKRMLEMKIPVSNIALLRVDATNGPFPYCSTDGSTPLVCEAATLQLSSSKGLAITVVCPRCNESTDDPRSHVGGHILRSIRGVEEVVVSPVDHLFPCGFCGRSQLQHPDCMIKVKITGRGVEMDTRCPYQVQIKFAYAEKGSKKRPCRNIPVVCPLCPLPPRSRQTDWRDGVWRYNMEQHLNFYHSEYAHPGKDAGLPLPSDVATATLLDPREEEACGVPIRPAFNNIVEKSTDAMSTREKRRHANANAFSTGATGGKRARHSK</sequence>
<dbReference type="EMBL" id="KN834376">
    <property type="protein sequence ID" value="KIK10888.1"/>
    <property type="molecule type" value="Genomic_DNA"/>
</dbReference>
<name>A0A0C9YSE0_9AGAM</name>
<gene>
    <name evidence="2" type="ORF">PISMIDRAFT_690710</name>
</gene>
<proteinExistence type="predicted"/>
<protein>
    <submittedName>
        <fullName evidence="2">Uncharacterized protein</fullName>
    </submittedName>
</protein>